<dbReference type="RefSeq" id="XP_046115223.1">
    <property type="nucleotide sequence ID" value="XM_046258809.1"/>
</dbReference>
<evidence type="ECO:0000313" key="2">
    <source>
        <dbReference type="EMBL" id="KAG9251299.1"/>
    </source>
</evidence>
<proteinExistence type="predicted"/>
<comment type="caution">
    <text evidence="2">The sequence shown here is derived from an EMBL/GenBank/DDBJ whole genome shotgun (WGS) entry which is preliminary data.</text>
</comment>
<dbReference type="InterPro" id="IPR003347">
    <property type="entry name" value="JmjC_dom"/>
</dbReference>
<dbReference type="Proteomes" id="UP000887229">
    <property type="component" value="Unassembled WGS sequence"/>
</dbReference>
<reference evidence="2" key="1">
    <citation type="journal article" date="2021" name="IMA Fungus">
        <title>Genomic characterization of three marine fungi, including Emericellopsis atlantica sp. nov. with signatures of a generalist lifestyle and marine biomass degradation.</title>
        <authorList>
            <person name="Hagestad O.C."/>
            <person name="Hou L."/>
            <person name="Andersen J.H."/>
            <person name="Hansen E.H."/>
            <person name="Altermark B."/>
            <person name="Li C."/>
            <person name="Kuhnert E."/>
            <person name="Cox R.J."/>
            <person name="Crous P.W."/>
            <person name="Spatafora J.W."/>
            <person name="Lail K."/>
            <person name="Amirebrahimi M."/>
            <person name="Lipzen A."/>
            <person name="Pangilinan J."/>
            <person name="Andreopoulos W."/>
            <person name="Hayes R.D."/>
            <person name="Ng V."/>
            <person name="Grigoriev I.V."/>
            <person name="Jackson S.A."/>
            <person name="Sutton T.D.S."/>
            <person name="Dobson A.D.W."/>
            <person name="Rama T."/>
        </authorList>
    </citation>
    <scope>NUCLEOTIDE SEQUENCE</scope>
    <source>
        <strain evidence="2">TS7</strain>
    </source>
</reference>
<dbReference type="PANTHER" id="PTHR12461">
    <property type="entry name" value="HYPOXIA-INDUCIBLE FACTOR 1 ALPHA INHIBITOR-RELATED"/>
    <property type="match status" value="1"/>
</dbReference>
<dbReference type="EMBL" id="MU251269">
    <property type="protein sequence ID" value="KAG9251299.1"/>
    <property type="molecule type" value="Genomic_DNA"/>
</dbReference>
<gene>
    <name evidence="2" type="ORF">F5Z01DRAFT_290839</name>
</gene>
<keyword evidence="3" id="KW-1185">Reference proteome</keyword>
<accession>A0A9P7ZFQ3</accession>
<dbReference type="AlphaFoldDB" id="A0A9P7ZFQ3"/>
<organism evidence="2 3">
    <name type="scientific">Emericellopsis atlantica</name>
    <dbReference type="NCBI Taxonomy" id="2614577"/>
    <lineage>
        <taxon>Eukaryota</taxon>
        <taxon>Fungi</taxon>
        <taxon>Dikarya</taxon>
        <taxon>Ascomycota</taxon>
        <taxon>Pezizomycotina</taxon>
        <taxon>Sordariomycetes</taxon>
        <taxon>Hypocreomycetidae</taxon>
        <taxon>Hypocreales</taxon>
        <taxon>Bionectriaceae</taxon>
        <taxon>Emericellopsis</taxon>
    </lineage>
</organism>
<evidence type="ECO:0000313" key="3">
    <source>
        <dbReference type="Proteomes" id="UP000887229"/>
    </source>
</evidence>
<protein>
    <submittedName>
        <fullName evidence="2">JmjC domain protein</fullName>
    </submittedName>
</protein>
<dbReference type="Gene3D" id="2.60.120.650">
    <property type="entry name" value="Cupin"/>
    <property type="match status" value="1"/>
</dbReference>
<feature type="domain" description="JmjC" evidence="1">
    <location>
        <begin position="183"/>
        <end position="334"/>
    </location>
</feature>
<dbReference type="Pfam" id="PF13621">
    <property type="entry name" value="Cupin_8"/>
    <property type="match status" value="1"/>
</dbReference>
<evidence type="ECO:0000259" key="1">
    <source>
        <dbReference type="PROSITE" id="PS51184"/>
    </source>
</evidence>
<sequence length="334" mass="37877">MSRGIHTSTQWRCWSLLATRTHATRRSIHTIPSQRQPDIESLRHKAFLAEKPLHLRCDGDMLPATSQWFTPIALESTAPRTLTTHFTEQSHHKLDFPFEVYVPQIGSNHSTKAFQRWLLSHGADGFDQHRLGLMMQAVVPDNPDSCFYQLHAPISLLQHALEFNSSVQKDPVQLYIAQCAISELPGPLQQDVQAPELVLKVGKGDIYASSIWIGTEPTYTPMHRDPNPNLFYQLCGRKNVRLLPPGAGDLVFVQAQRKLGRQGSSRIRGSQMMEEPERTLLYNTVWEDEEVAGEMYEGTLDEGDGLFIPKGWWHSVRSVGKQGGLNGSVNWWFR</sequence>
<dbReference type="OrthoDB" id="263283at2759"/>
<dbReference type="InterPro" id="IPR041667">
    <property type="entry name" value="Cupin_8"/>
</dbReference>
<dbReference type="PANTHER" id="PTHR12461:SF105">
    <property type="entry name" value="HYPOXIA-INDUCIBLE FACTOR 1-ALPHA INHIBITOR"/>
    <property type="match status" value="1"/>
</dbReference>
<dbReference type="SUPFAM" id="SSF51197">
    <property type="entry name" value="Clavaminate synthase-like"/>
    <property type="match status" value="1"/>
</dbReference>
<dbReference type="GeneID" id="70289712"/>
<dbReference type="PROSITE" id="PS51184">
    <property type="entry name" value="JMJC"/>
    <property type="match status" value="1"/>
</dbReference>
<name>A0A9P7ZFQ3_9HYPO</name>